<keyword evidence="1" id="KW-0472">Membrane</keyword>
<accession>A0A1F5KK13</accession>
<proteinExistence type="predicted"/>
<gene>
    <name evidence="2" type="ORF">A3D25_01395</name>
</gene>
<name>A0A1F5KK13_9BACT</name>
<keyword evidence="1" id="KW-0812">Transmembrane</keyword>
<reference evidence="2 3" key="1">
    <citation type="journal article" date="2016" name="Nat. Commun.">
        <title>Thousands of microbial genomes shed light on interconnected biogeochemical processes in an aquifer system.</title>
        <authorList>
            <person name="Anantharaman K."/>
            <person name="Brown C.T."/>
            <person name="Hug L.A."/>
            <person name="Sharon I."/>
            <person name="Castelle C.J."/>
            <person name="Probst A.J."/>
            <person name="Thomas B.C."/>
            <person name="Singh A."/>
            <person name="Wilkins M.J."/>
            <person name="Karaoz U."/>
            <person name="Brodie E.L."/>
            <person name="Williams K.H."/>
            <person name="Hubbard S.S."/>
            <person name="Banfield J.F."/>
        </authorList>
    </citation>
    <scope>NUCLEOTIDE SEQUENCE [LARGE SCALE GENOMIC DNA]</scope>
</reference>
<evidence type="ECO:0000313" key="3">
    <source>
        <dbReference type="Proteomes" id="UP000177328"/>
    </source>
</evidence>
<sequence length="73" mass="8204">MIGTYSQSDIVFNPSKSSIKSHELGFLIFLLVLVVSVFAFFYIGLNRVSQGDFGESIQREQTKDTPRFVSIVV</sequence>
<protein>
    <submittedName>
        <fullName evidence="2">Uncharacterized protein</fullName>
    </submittedName>
</protein>
<dbReference type="AlphaFoldDB" id="A0A1F5KK13"/>
<dbReference type="Proteomes" id="UP000177328">
    <property type="component" value="Unassembled WGS sequence"/>
</dbReference>
<keyword evidence="1" id="KW-1133">Transmembrane helix</keyword>
<evidence type="ECO:0000256" key="1">
    <source>
        <dbReference type="SAM" id="Phobius"/>
    </source>
</evidence>
<feature type="transmembrane region" description="Helical" evidence="1">
    <location>
        <begin position="24"/>
        <end position="45"/>
    </location>
</feature>
<evidence type="ECO:0000313" key="2">
    <source>
        <dbReference type="EMBL" id="OGE41169.1"/>
    </source>
</evidence>
<organism evidence="2 3">
    <name type="scientific">Candidatus Daviesbacteria bacterium RIFCSPHIGHO2_02_FULL_43_12</name>
    <dbReference type="NCBI Taxonomy" id="1797776"/>
    <lineage>
        <taxon>Bacteria</taxon>
        <taxon>Candidatus Daviesiibacteriota</taxon>
    </lineage>
</organism>
<comment type="caution">
    <text evidence="2">The sequence shown here is derived from an EMBL/GenBank/DDBJ whole genome shotgun (WGS) entry which is preliminary data.</text>
</comment>
<dbReference type="EMBL" id="MFDD01000002">
    <property type="protein sequence ID" value="OGE41169.1"/>
    <property type="molecule type" value="Genomic_DNA"/>
</dbReference>